<reference evidence="3" key="1">
    <citation type="submission" date="2022-12" db="EMBL/GenBank/DDBJ databases">
        <title>Draft genome sequence of the thermophilic strain Brevibacillus thermoruber HT42, isolated from Los Humeros, Puebla, Mexico, with biotechnological potential.</title>
        <authorList>
            <person name="Lara Sanchez J."/>
            <person name="Solis Palacios R."/>
            <person name="Bustos Baena A.S."/>
            <person name="Ruz Baez A.E."/>
            <person name="Espinosa Luna G."/>
            <person name="Oliart Ros R.M."/>
        </authorList>
    </citation>
    <scope>NUCLEOTIDE SEQUENCE</scope>
    <source>
        <strain evidence="3">HT42</strain>
    </source>
</reference>
<gene>
    <name evidence="3" type="ORF">O3V59_06710</name>
</gene>
<dbReference type="Pfam" id="PF02625">
    <property type="entry name" value="XdhC_CoxI"/>
    <property type="match status" value="1"/>
</dbReference>
<dbReference type="Gene3D" id="3.40.50.720">
    <property type="entry name" value="NAD(P)-binding Rossmann-like Domain"/>
    <property type="match status" value="1"/>
</dbReference>
<comment type="caution">
    <text evidence="3">The sequence shown here is derived from an EMBL/GenBank/DDBJ whole genome shotgun (WGS) entry which is preliminary data.</text>
</comment>
<evidence type="ECO:0000259" key="1">
    <source>
        <dbReference type="Pfam" id="PF02625"/>
    </source>
</evidence>
<evidence type="ECO:0000259" key="2">
    <source>
        <dbReference type="Pfam" id="PF13478"/>
    </source>
</evidence>
<proteinExistence type="predicted"/>
<dbReference type="InterPro" id="IPR052698">
    <property type="entry name" value="MoCofactor_Util/Proc"/>
</dbReference>
<organism evidence="3 4">
    <name type="scientific">Brevibacillus thermoruber</name>
    <dbReference type="NCBI Taxonomy" id="33942"/>
    <lineage>
        <taxon>Bacteria</taxon>
        <taxon>Bacillati</taxon>
        <taxon>Bacillota</taxon>
        <taxon>Bacilli</taxon>
        <taxon>Bacillales</taxon>
        <taxon>Paenibacillaceae</taxon>
        <taxon>Brevibacillus</taxon>
    </lineage>
</organism>
<dbReference type="EMBL" id="JAPYYP010000005">
    <property type="protein sequence ID" value="MDA5108043.1"/>
    <property type="molecule type" value="Genomic_DNA"/>
</dbReference>
<dbReference type="Pfam" id="PF13478">
    <property type="entry name" value="XdhC_C"/>
    <property type="match status" value="1"/>
</dbReference>
<dbReference type="InterPro" id="IPR027051">
    <property type="entry name" value="XdhC_Rossmann_dom"/>
</dbReference>
<protein>
    <submittedName>
        <fullName evidence="3">XdhC family protein</fullName>
    </submittedName>
</protein>
<keyword evidence="4" id="KW-1185">Reference proteome</keyword>
<dbReference type="InterPro" id="IPR003777">
    <property type="entry name" value="XdhC_CoxI"/>
</dbReference>
<dbReference type="PANTHER" id="PTHR30388:SF6">
    <property type="entry name" value="XANTHINE DEHYDROGENASE SUBUNIT A-RELATED"/>
    <property type="match status" value="1"/>
</dbReference>
<feature type="domain" description="XdhC Rossmann" evidence="2">
    <location>
        <begin position="211"/>
        <end position="356"/>
    </location>
</feature>
<feature type="domain" description="XdhC- CoxI" evidence="1">
    <location>
        <begin position="11"/>
        <end position="78"/>
    </location>
</feature>
<dbReference type="AlphaFoldDB" id="A0A9X3TPC9"/>
<dbReference type="PANTHER" id="PTHR30388">
    <property type="entry name" value="ALDEHYDE OXIDOREDUCTASE MOLYBDENUM COFACTOR ASSEMBLY PROTEIN"/>
    <property type="match status" value="1"/>
</dbReference>
<name>A0A9X3TPC9_9BACL</name>
<dbReference type="Proteomes" id="UP001151071">
    <property type="component" value="Unassembled WGS sequence"/>
</dbReference>
<accession>A0A9X3TPC9</accession>
<evidence type="ECO:0000313" key="3">
    <source>
        <dbReference type="EMBL" id="MDA5108043.1"/>
    </source>
</evidence>
<evidence type="ECO:0000313" key="4">
    <source>
        <dbReference type="Proteomes" id="UP001151071"/>
    </source>
</evidence>
<dbReference type="RefSeq" id="WP_271139748.1">
    <property type="nucleotide sequence ID" value="NZ_JAPYYP010000005.1"/>
</dbReference>
<sequence length="392" mass="42587">MFDLLKGLEECWSSGRPAVLATIIDTQGSTYRGVGAQCLILEDGRIIGTVSGGCVEGDIYEHAREVMQSGVPRTLQYDFRGSGDLLWGLGVGCNGSLTIWLAPFHPATYPAQAKQLLQVMRLHAASPRSFSIMTVIQSSDAAALPPGTLVALGHDREEGGALHGWGEIAERAAQYRAAGRSGLAWIDLSGSGGKTIRVQCFIHTVRRVPRLVIFGAGPDAIPLVRGAKLLQWHVTVVDHRPAFAATDRFPDADEIIVAPVGTVPPLDVDEETNVVIMTHHFEQDQLFLAEMLTRTIAYLGILGPRARTEKLLEKIESNRKAIGLHPLKMKAFHSPVGLDIGAETPEEIAFSILSEMICARTRRSGMPLRLRKGPIHERTGDLFSSVPLKESV</sequence>